<dbReference type="PROSITE" id="PS50075">
    <property type="entry name" value="CARRIER"/>
    <property type="match status" value="3"/>
</dbReference>
<dbReference type="InterPro" id="IPR045851">
    <property type="entry name" value="AMP-bd_C_sf"/>
</dbReference>
<dbReference type="InterPro" id="IPR000873">
    <property type="entry name" value="AMP-dep_synth/lig_dom"/>
</dbReference>
<dbReference type="InterPro" id="IPR029058">
    <property type="entry name" value="AB_hydrolase_fold"/>
</dbReference>
<dbReference type="CDD" id="cd05930">
    <property type="entry name" value="A_NRPS"/>
    <property type="match status" value="2"/>
</dbReference>
<dbReference type="GO" id="GO:0044550">
    <property type="term" value="P:secondary metabolite biosynthetic process"/>
    <property type="evidence" value="ECO:0007669"/>
    <property type="project" value="UniProtKB-ARBA"/>
</dbReference>
<dbReference type="FunFam" id="3.40.50.980:FF:000002">
    <property type="entry name" value="Enterobactin synthetase component F"/>
    <property type="match status" value="1"/>
</dbReference>
<protein>
    <submittedName>
        <fullName evidence="7">Amino acid adenylation domain-containing protein</fullName>
    </submittedName>
</protein>
<gene>
    <name evidence="7" type="ORF">HNR72_003838</name>
</gene>
<proteinExistence type="inferred from homology"/>
<dbReference type="InterPro" id="IPR020845">
    <property type="entry name" value="AMP-binding_CS"/>
</dbReference>
<dbReference type="InterPro" id="IPR010071">
    <property type="entry name" value="AA_adenyl_dom"/>
</dbReference>
<comment type="cofactor">
    <cofactor evidence="1">
        <name>pantetheine 4'-phosphate</name>
        <dbReference type="ChEBI" id="CHEBI:47942"/>
    </cofactor>
</comment>
<keyword evidence="4" id="KW-0597">Phosphoprotein</keyword>
<dbReference type="Gene3D" id="2.30.38.10">
    <property type="entry name" value="Luciferase, Domain 3"/>
    <property type="match status" value="2"/>
</dbReference>
<dbReference type="FunFam" id="2.30.38.10:FF:000001">
    <property type="entry name" value="Non-ribosomal peptide synthetase PvdI"/>
    <property type="match status" value="2"/>
</dbReference>
<dbReference type="InterPro" id="IPR025110">
    <property type="entry name" value="AMP-bd_C"/>
</dbReference>
<reference evidence="7 8" key="1">
    <citation type="submission" date="2020-08" db="EMBL/GenBank/DDBJ databases">
        <title>Sequencing the genomes of 1000 actinobacteria strains.</title>
        <authorList>
            <person name="Klenk H.-P."/>
        </authorList>
    </citation>
    <scope>NUCLEOTIDE SEQUENCE [LARGE SCALE GENOMIC DNA]</scope>
    <source>
        <strain evidence="7 8">DSM 40129</strain>
    </source>
</reference>
<dbReference type="InterPro" id="IPR006162">
    <property type="entry name" value="Ppantetheine_attach_site"/>
</dbReference>
<evidence type="ECO:0000259" key="6">
    <source>
        <dbReference type="PROSITE" id="PS50075"/>
    </source>
</evidence>
<dbReference type="Gene3D" id="3.30.300.30">
    <property type="match status" value="3"/>
</dbReference>
<sequence length="3649" mass="391653">MSTGANTPPGIDTDEARDAIVRQRLAGRRRARRSAIPKADRNAPLRLSYGQEQMWFLNRLDPDSTQYLVPLLVRLTGALDAGVLADAWQRLTDRHEILRTRYGLHGEEPVQIVSERERVTLPLEDLTHLPEGEREARARAIVTGEIFVPFDLERDLPVRARLIRLGDAEHVLAVVFHHIACDAWSTEIVGQELSALYGALVKGEEPRLPDVAVQYADFAAWQRAEMSGATLERHLDHWKSELAGITPIELPTDRPRKAVRDARGDTVAFSVPAALAGRVQEFARERAATPFMVVLAAFQSLLARHTGSADVTVGTVVSGRGRPELQGMLGYGINTLALRGRWADGTSFRDLVDATKGTVLGAFDHQGVPFARLIDAVQPERDLSRNPLFDVVLTMHGERTGAFALPGVAAEPYRAEGDAAKYDLDLQLRQDADGTLHGHLEYAVELFDRATAERLTGQLVRLLDVATADPDADLARLAFLGADEVRLLTQGAAVTGEVTRTVHRAFEEQVARTPDAVAVHAAGETLTYAELNERANRIAHHLVGLGVGQETLVGVCLERGADLMPALLGVLKAGGAYLPLDPSQPADRIGYMLRDAAAPVVVTERAHAELLNGLHDGPVLVLDAEEDRAVLAGRPVTDPAPRTDADSLIYVIYTSGSTGRPKGVGLTHANVERLFTVCADQTGFRTDDVWTLFHSYAFDFSVWEMWGALLHGGRLVVVPKDVSRDPSAFLDLLVEQRVTVLNQTPSAFRALVAAAREGDPRIGELALRTVVFGGEKLEVADLRPWADRLGLDAPTLVNMYGITETTVHVTYHLLDEDDLARGSVSPVGVPLDDLAVRILDAHGNLAPIGVPGEIHVAGRGVARGYRGRPALTAERFVPDPYGAPGDRLYRSGDVARRLADGSLEFLGRNDAQVKIRGFRIELGEINAALTAQDGVRDAVVLVREDTPGDKQLVAYVVPADGAAPDPAGLRALLARELPEYMIPATFVTLDALPLTDNGKLDAKALPAPATRAAASEYAAPRSGLEERTAAVWAEVLGVDRVGIHDSFFDLGGHSLRAITLAGRLREAGLDVGVRDLFEYRTVALLCEQLADRAPVTTTHGVRPFALIGDEDRARLPEGVVDAYPMSQVQIGMVVEMLSDSGRHPYHNVTSFRVPDDRSFDIEALRASVASAVARHEVLRTSFDLNSYAVPMQLVHEQVELPVEGRDLRGLGDEGVRDALRAFTAEERSRLIPLDSAPQLRLYGTACDDGSWWLTITECHAILDGWSHHSLLMEIVEGYHRVRDGRPVDAPAAPAVRFADFIAAEVASREAGDDRAYWTGIIEGHTPFTLPEAWAGDGVAGAPHRVKVPFHDLEPQLRALASTAGASLKSVLHAAHLKVLSTVTGDERFFTGLVCNARPEALGADGLYGMHLNTLPFAFDGASGTWRDLVRRVFEREVELWPHRGYPMPDIQRQAEEGQRLVSVRFSYHDFDQVDRDRVDYLASIDDSPTEFPLGVSARLGHLFLTGGRKHVSAEALERLAGTLREVLVAMAADPEGDADASYLPSATRRTLLEQGTGERADFGDASICARFEEQAARTPEAPAVGFAGEVVTYAQLDVRANQIAHHLRASGVSGPGSVVGVLLDRGPNLVASLLGVWKAGAAYVPIDPSYPAERIVSMLESAEAGTVLTHSAYADRFGGDLDVILVDWDASVIDGRSRSAPERAEDAEALAYVIFTSGSTGRPKGVAVTHRGLANHVAWAARDLASRGTTGAPLFSSVAFDLVVPNLWAPLVTGQRVHTIAQDTDTADLARELVAAGPFSFIKLTPGHVDVLASQLTAEQASALAPVLVIAGEALTRTTVERWRALAPGTDLVNEYGPTEASVGTCVFPVTEAEIGEVMPIGHPLPNMTMYVLDARLDQVAVGVAGELYVGGTGVARGYAGRPGLTAERFVPDPYGPAGARLYRTGDLVRTRPDGAVEFLGRLDDQVKIRGYRIEPGEIQTVVAEHPAVREAVVVPHETATGDIQLVAYYVPSGAAGTSAAELAEHSGARLPDYMLPATYIALDEIPLNANGKTDRRALPAPDDTGLDGGTSYVAPRTITEAQVAAIWAQVLGLERVGVLDGFFDLGGHSIRAVALVGALRTAGFDIGVREVFEYRTVAELSEFLTGRPAPQETAAPVEPFALLADEDRAGLPEGAVDAYPMSQVQLGMLVEMLADDERRVYLNVASFRITDGTPFEADALRAALDVVTERHEMLRTSFDLDSFTQPLQIVHPKARIPLAVEDLRQLSEGARELRVRDIMREERARGLDLATAPLLRMTAQVEADDSWRLVVTVSHAITEGWSHRALLMELLDVYRTLREGGVPAPAEATPVRYADFIAAELASLDSAEDRTYWQDLIGRYAPFALPADWAGDPAEPSEKYRLAVPVHDLEPRLRALATQARASFKSVLLAAHLKVMSTLTEEDGFFSGLVCSARPESPGAERVYGMYLNTLPFAFDRTAGNWTDLVRQVFTREAEVWDRRRFPMPVIQRDAGAGRLLHVRFSYQDFDHVDDKLVDAGASGGEGGTEFALAVSAVSGHLLLTTHTHALAREQGERLTALYRQVLEAMAGDPQGSAQDTYLPAPEREWLLAQNDSARDFPEATVLQRFEEQVARTPDAVAVRHAGGELSYAELDARATRFAYRLRAAGVGAESTVGVLLDRGPDLLATLLAVWKAGGAYVPIDPSYPAERIASMCESAAAQLAVTQEGYADRFPASVPVLDVAGPAGSDGEFGAVARVDDPERLAYVIFTSGSTGRPKGVQVPHRGLANHVAWAADELAVRGTGGAPLFSSVAFDLVVPNLWGPLVTGQAVHVVPQDTLPADLPAALLDGGPYSFVKLTPGHLDIITEQLTTEQVDRLSRVYVVAGEALPGSTANRSLEVLGSGRMINEYGPTEASVGSTIHPVTDHVALDVVPIGRPLPNMTAYVLDAAMREVPAGVVGELYVGGTGVARGYAGRPDLTAERFVPDPYGPAGSRLYRTGDRVRMRADGNIEFLGRLDDQVKIRGYRVELGEVQAVLAAHPAVRDAVVAVHEPTPGDRRLVAYCVPAEGRPLPDAAALAEDCGALLPEYMVPSAFVALDAIPLNANGKVDRKALAAPDRSAMRSGREFVAPRTDTERTLAKIWSEVLGVDEIGVHDEFFELGGHSILMIQVLAAARREGLAVSVWRMYQHGTLVDLAAAIDEDRAAAAAEEAAKAAQAAKTAEAQPAPVEVPAELLASLLRQAAGGDATRLTEGPLAQVAALLGGAPATAEAQETVALDDLDALMAEHRVPGVSLALLGADGSVRTHAAGVLAVDGDRPVTPDTLFQVGSISKHVAAFATLRLVAEGHIGLDDSIDTHLTSWRLDDLDSAPGAVTVRHLLGHTAGLARHRSVGFPPGGEVPTLLDLLEGTGAVSTPRVRRQLVPGSTFRKSSTHYWVLQQLLEDVTGEAFQDLAHRLVLAPLGMTGSSFDQDFPRTSGRPVALGHHVKGVAMEGGWRERAHLAAAGLWTTAEDIARLARQVRASLLGHEGALLPRSVAQELLATHPGSFYGLGTIVDDTGGDAEFGHGGEPAGYWNLSLSHLGSGVGLVALTNSDSGKGVVKHLTARIGKHEEAFGKGELMADWAAAGTGSAAPADHPLLSPVVTDEERS</sequence>
<dbReference type="GO" id="GO:0043041">
    <property type="term" value="P:amino acid activation for nonribosomal peptide biosynthetic process"/>
    <property type="evidence" value="ECO:0007669"/>
    <property type="project" value="TreeGrafter"/>
</dbReference>
<dbReference type="InterPro" id="IPR020806">
    <property type="entry name" value="PKS_PP-bd"/>
</dbReference>
<evidence type="ECO:0000313" key="7">
    <source>
        <dbReference type="EMBL" id="MBB5812810.1"/>
    </source>
</evidence>
<dbReference type="Pfam" id="PF00668">
    <property type="entry name" value="Condensation"/>
    <property type="match status" value="3"/>
</dbReference>
<dbReference type="PANTHER" id="PTHR45527:SF14">
    <property type="entry name" value="PLIPASTATIN SYNTHASE SUBUNIT B"/>
    <property type="match status" value="1"/>
</dbReference>
<dbReference type="GO" id="GO:0008610">
    <property type="term" value="P:lipid biosynthetic process"/>
    <property type="evidence" value="ECO:0007669"/>
    <property type="project" value="UniProtKB-ARBA"/>
</dbReference>
<dbReference type="Pfam" id="PF00550">
    <property type="entry name" value="PP-binding"/>
    <property type="match status" value="3"/>
</dbReference>
<evidence type="ECO:0000313" key="8">
    <source>
        <dbReference type="Proteomes" id="UP000579531"/>
    </source>
</evidence>
<dbReference type="GO" id="GO:0031177">
    <property type="term" value="F:phosphopantetheine binding"/>
    <property type="evidence" value="ECO:0007669"/>
    <property type="project" value="InterPro"/>
</dbReference>
<feature type="domain" description="Carrier" evidence="6">
    <location>
        <begin position="2075"/>
        <end position="2149"/>
    </location>
</feature>
<dbReference type="Gene3D" id="3.40.50.980">
    <property type="match status" value="4"/>
</dbReference>
<name>A0AA89QAZ3_STRCU</name>
<comment type="caution">
    <text evidence="7">The sequence shown here is derived from an EMBL/GenBank/DDBJ whole genome shotgun (WGS) entry which is preliminary data.</text>
</comment>
<dbReference type="Proteomes" id="UP000579531">
    <property type="component" value="Unassembled WGS sequence"/>
</dbReference>
<dbReference type="Gene3D" id="3.40.710.10">
    <property type="entry name" value="DD-peptidase/beta-lactamase superfamily"/>
    <property type="match status" value="1"/>
</dbReference>
<dbReference type="GO" id="GO:0017000">
    <property type="term" value="P:antibiotic biosynthetic process"/>
    <property type="evidence" value="ECO:0007669"/>
    <property type="project" value="UniProtKB-ARBA"/>
</dbReference>
<dbReference type="PROSITE" id="PS00455">
    <property type="entry name" value="AMP_BINDING"/>
    <property type="match status" value="3"/>
</dbReference>
<dbReference type="Pfam" id="PF13193">
    <property type="entry name" value="AMP-binding_C"/>
    <property type="match status" value="3"/>
</dbReference>
<dbReference type="InterPro" id="IPR001466">
    <property type="entry name" value="Beta-lactam-related"/>
</dbReference>
<dbReference type="Gene3D" id="3.30.559.30">
    <property type="entry name" value="Nonribosomal peptide synthetase, condensation domain"/>
    <property type="match status" value="3"/>
</dbReference>
<dbReference type="InterPro" id="IPR036736">
    <property type="entry name" value="ACP-like_sf"/>
</dbReference>
<dbReference type="GO" id="GO:0005829">
    <property type="term" value="C:cytosol"/>
    <property type="evidence" value="ECO:0007669"/>
    <property type="project" value="TreeGrafter"/>
</dbReference>
<dbReference type="NCBIfam" id="TIGR01733">
    <property type="entry name" value="AA-adenyl-dom"/>
    <property type="match status" value="3"/>
</dbReference>
<feature type="domain" description="Carrier" evidence="6">
    <location>
        <begin position="1019"/>
        <end position="1093"/>
    </location>
</feature>
<accession>A0AA89QAZ3</accession>
<dbReference type="CDD" id="cd19531">
    <property type="entry name" value="LCL_NRPS-like"/>
    <property type="match status" value="1"/>
</dbReference>
<dbReference type="Gene3D" id="3.40.50.1820">
    <property type="entry name" value="alpha/beta hydrolase"/>
    <property type="match status" value="1"/>
</dbReference>
<dbReference type="InterPro" id="IPR009081">
    <property type="entry name" value="PP-bd_ACP"/>
</dbReference>
<evidence type="ECO:0000256" key="3">
    <source>
        <dbReference type="ARBA" id="ARBA00022450"/>
    </source>
</evidence>
<dbReference type="SMART" id="SM00823">
    <property type="entry name" value="PKS_PP"/>
    <property type="match status" value="3"/>
</dbReference>
<evidence type="ECO:0000256" key="1">
    <source>
        <dbReference type="ARBA" id="ARBA00001957"/>
    </source>
</evidence>
<keyword evidence="3" id="KW-0596">Phosphopantetheine</keyword>
<dbReference type="NCBIfam" id="NF003417">
    <property type="entry name" value="PRK04813.1"/>
    <property type="match status" value="3"/>
</dbReference>
<dbReference type="InterPro" id="IPR012338">
    <property type="entry name" value="Beta-lactam/transpept-like"/>
</dbReference>
<feature type="domain" description="Carrier" evidence="6">
    <location>
        <begin position="3129"/>
        <end position="3203"/>
    </location>
</feature>
<dbReference type="InterPro" id="IPR023213">
    <property type="entry name" value="CAT-like_dom_sf"/>
</dbReference>
<evidence type="ECO:0000256" key="5">
    <source>
        <dbReference type="SAM" id="MobiDB-lite"/>
    </source>
</evidence>
<dbReference type="Gene3D" id="3.30.559.10">
    <property type="entry name" value="Chloramphenicol acetyltransferase-like domain"/>
    <property type="match status" value="3"/>
</dbReference>
<dbReference type="GO" id="GO:0003824">
    <property type="term" value="F:catalytic activity"/>
    <property type="evidence" value="ECO:0007669"/>
    <property type="project" value="InterPro"/>
</dbReference>
<evidence type="ECO:0000256" key="4">
    <source>
        <dbReference type="ARBA" id="ARBA00022553"/>
    </source>
</evidence>
<dbReference type="Gene3D" id="3.40.50.12780">
    <property type="entry name" value="N-terminal domain of ligase-like"/>
    <property type="match status" value="1"/>
</dbReference>
<dbReference type="FunFam" id="3.30.300.30:FF:000010">
    <property type="entry name" value="Enterobactin synthetase component F"/>
    <property type="match status" value="3"/>
</dbReference>
<dbReference type="GeneID" id="93840263"/>
<dbReference type="SUPFAM" id="SSF56801">
    <property type="entry name" value="Acetyl-CoA synthetase-like"/>
    <property type="match status" value="3"/>
</dbReference>
<dbReference type="Gene3D" id="1.10.1200.10">
    <property type="entry name" value="ACP-like"/>
    <property type="match status" value="2"/>
</dbReference>
<dbReference type="FunFam" id="3.40.50.12780:FF:000012">
    <property type="entry name" value="Non-ribosomal peptide synthetase"/>
    <property type="match status" value="2"/>
</dbReference>
<dbReference type="CDD" id="cd17643">
    <property type="entry name" value="A_NRPS_Cytc1-like"/>
    <property type="match status" value="1"/>
</dbReference>
<keyword evidence="8" id="KW-1185">Reference proteome</keyword>
<feature type="region of interest" description="Disordered" evidence="5">
    <location>
        <begin position="3628"/>
        <end position="3649"/>
    </location>
</feature>
<dbReference type="SUPFAM" id="SSF52777">
    <property type="entry name" value="CoA-dependent acyltransferases"/>
    <property type="match status" value="6"/>
</dbReference>
<dbReference type="SUPFAM" id="SSF56601">
    <property type="entry name" value="beta-lactamase/transpeptidase-like"/>
    <property type="match status" value="1"/>
</dbReference>
<dbReference type="Pfam" id="PF00144">
    <property type="entry name" value="Beta-lactamase"/>
    <property type="match status" value="1"/>
</dbReference>
<organism evidence="7 8">
    <name type="scientific">Streptomyces collinus</name>
    <dbReference type="NCBI Taxonomy" id="42684"/>
    <lineage>
        <taxon>Bacteria</taxon>
        <taxon>Bacillati</taxon>
        <taxon>Actinomycetota</taxon>
        <taxon>Actinomycetes</taxon>
        <taxon>Kitasatosporales</taxon>
        <taxon>Streptomycetaceae</taxon>
        <taxon>Streptomyces</taxon>
    </lineage>
</organism>
<evidence type="ECO:0000256" key="2">
    <source>
        <dbReference type="ARBA" id="ARBA00006432"/>
    </source>
</evidence>
<dbReference type="PANTHER" id="PTHR45527">
    <property type="entry name" value="NONRIBOSOMAL PEPTIDE SYNTHETASE"/>
    <property type="match status" value="1"/>
</dbReference>
<dbReference type="SUPFAM" id="SSF47336">
    <property type="entry name" value="ACP-like"/>
    <property type="match status" value="3"/>
</dbReference>
<comment type="similarity">
    <text evidence="2">Belongs to the ATP-dependent AMP-binding enzyme family.</text>
</comment>
<dbReference type="FunFam" id="3.30.559.10:FF:000012">
    <property type="entry name" value="Non-ribosomal peptide synthetase"/>
    <property type="match status" value="1"/>
</dbReference>
<dbReference type="FunFam" id="3.40.50.980:FF:000001">
    <property type="entry name" value="Non-ribosomal peptide synthetase"/>
    <property type="match status" value="3"/>
</dbReference>
<dbReference type="EMBL" id="JACHLX010000001">
    <property type="protein sequence ID" value="MBB5812810.1"/>
    <property type="molecule type" value="Genomic_DNA"/>
</dbReference>
<dbReference type="PROSITE" id="PS00012">
    <property type="entry name" value="PHOSPHOPANTETHEINE"/>
    <property type="match status" value="3"/>
</dbReference>
<dbReference type="Pfam" id="PF00501">
    <property type="entry name" value="AMP-binding"/>
    <property type="match status" value="3"/>
</dbReference>
<dbReference type="InterPro" id="IPR001242">
    <property type="entry name" value="Condensation_dom"/>
</dbReference>
<dbReference type="FunFam" id="1.10.1200.10:FF:000005">
    <property type="entry name" value="Nonribosomal peptide synthetase 1"/>
    <property type="match status" value="3"/>
</dbReference>
<dbReference type="InterPro" id="IPR042099">
    <property type="entry name" value="ANL_N_sf"/>
</dbReference>
<dbReference type="RefSeq" id="WP_184848392.1">
    <property type="nucleotide sequence ID" value="NZ_BAABFE010000012.1"/>
</dbReference>